<dbReference type="PANTHER" id="PTHR47349:SF1">
    <property type="entry name" value="AER328WP"/>
    <property type="match status" value="1"/>
</dbReference>
<feature type="domain" description="YMC020W-like alpha/beta hydrolase" evidence="2">
    <location>
        <begin position="423"/>
        <end position="546"/>
    </location>
</feature>
<feature type="compositionally biased region" description="Low complexity" evidence="1">
    <location>
        <begin position="52"/>
        <end position="71"/>
    </location>
</feature>
<organism evidence="3 4">
    <name type="scientific">Calocera cornea HHB12733</name>
    <dbReference type="NCBI Taxonomy" id="1353952"/>
    <lineage>
        <taxon>Eukaryota</taxon>
        <taxon>Fungi</taxon>
        <taxon>Dikarya</taxon>
        <taxon>Basidiomycota</taxon>
        <taxon>Agaricomycotina</taxon>
        <taxon>Dacrymycetes</taxon>
        <taxon>Dacrymycetales</taxon>
        <taxon>Dacrymycetaceae</taxon>
        <taxon>Calocera</taxon>
    </lineage>
</organism>
<sequence>MSVVSADTGRTRGGSVWYQPWYWYTAPAAPLSVPGDGEGKTEAERVKEDALARSAEGALSAAADAQAQEQQKQAEDAREQAQAQAAAAAAAAVAGTPSNPLTSASNMPMWVSFFSAGRNPAARAIRQHEEMEVMDIDEDASAPAPVAQNGSPASSGMVLGSPTSVQALVPATAALSVSAPKDELKRSAAKEAARAAGCAKEAVRAARSQSRDALRASGNDKDAGSKPASIKVPDPVKAGTSPTAAASTTPAFAGTAAPSKGPANQTPEPPKDAPAPPLTAHPKPKKALEAKRAASITSKKDTKGEPVVPVPNFLLPTFQDVFYHPPLSIRPPEPDGSKPSGALKKTMRYMNRFLSAPPRYGPVLVDPELAEYQRRLEKGKGREREEVIPSTAAREKRTQERMKMEGMPAIMPRSWAVLGLDRLGEMRTVKKAVVIGIHGWFPGAMLRSVLGEPTGTSAKFVQMQRDALVDYLQKHDIQLDQLTEIPLEGEGTIQSRLDKLYTNLTTNEAWITAIHEADIILFATHSQGSVVTCHIMDRLLEEGHIYTGMPQPSAGETIVKMETQGPSPPKKVQRVTCLALCGIHLGPLLYLNTSVLTQPWLHYLESAAARELFEFQDTESEVSKRYVNALARVLDHGCKFVYIASLNDQVVPIYSGAFVNASHPLILRGLYIDGDAYSSTDFLTNLLVLCLRLRNAGLTDGGLVVHLSEATAGSLNGVGHSTAYEEMSCYTLAVRFLFETNQSPNPLPPLELEPFSARESRNDYEIPWILNELVTHPAVQEWFLSEIEELRASFDDWKPRTAALRDIRRKLEPIKRKGRGLNRIVVVGPSRL</sequence>
<feature type="compositionally biased region" description="Basic and acidic residues" evidence="1">
    <location>
        <begin position="203"/>
        <end position="224"/>
    </location>
</feature>
<proteinExistence type="predicted"/>
<feature type="region of interest" description="Disordered" evidence="1">
    <location>
        <begin position="29"/>
        <end position="83"/>
    </location>
</feature>
<feature type="compositionally biased region" description="Low complexity" evidence="1">
    <location>
        <begin position="238"/>
        <end position="259"/>
    </location>
</feature>
<evidence type="ECO:0000259" key="2">
    <source>
        <dbReference type="Pfam" id="PF26147"/>
    </source>
</evidence>
<accession>A0A165CRW9</accession>
<evidence type="ECO:0000256" key="1">
    <source>
        <dbReference type="SAM" id="MobiDB-lite"/>
    </source>
</evidence>
<dbReference type="Pfam" id="PF26147">
    <property type="entry name" value="AB_HYDROLASE_YMC0-YMC35"/>
    <property type="match status" value="2"/>
</dbReference>
<feature type="compositionally biased region" description="Basic and acidic residues" evidence="1">
    <location>
        <begin position="37"/>
        <end position="51"/>
    </location>
</feature>
<gene>
    <name evidence="3" type="ORF">CALCODRAFT_145928</name>
</gene>
<dbReference type="Proteomes" id="UP000076842">
    <property type="component" value="Unassembled WGS sequence"/>
</dbReference>
<dbReference type="EMBL" id="KV424116">
    <property type="protein sequence ID" value="KZT51281.1"/>
    <property type="molecule type" value="Genomic_DNA"/>
</dbReference>
<dbReference type="OrthoDB" id="5598028at2759"/>
<feature type="region of interest" description="Disordered" evidence="1">
    <location>
        <begin position="203"/>
        <end position="307"/>
    </location>
</feature>
<feature type="region of interest" description="Disordered" evidence="1">
    <location>
        <begin position="380"/>
        <end position="402"/>
    </location>
</feature>
<evidence type="ECO:0000313" key="4">
    <source>
        <dbReference type="Proteomes" id="UP000076842"/>
    </source>
</evidence>
<evidence type="ECO:0000313" key="3">
    <source>
        <dbReference type="EMBL" id="KZT51281.1"/>
    </source>
</evidence>
<dbReference type="AlphaFoldDB" id="A0A165CRW9"/>
<keyword evidence="4" id="KW-1185">Reference proteome</keyword>
<feature type="compositionally biased region" description="Basic and acidic residues" evidence="1">
    <location>
        <begin position="286"/>
        <end position="304"/>
    </location>
</feature>
<name>A0A165CRW9_9BASI</name>
<dbReference type="InterPro" id="IPR058934">
    <property type="entry name" value="YMC020W-like"/>
</dbReference>
<dbReference type="InterPro" id="IPR058933">
    <property type="entry name" value="YMC020W-like_ab_hydrolase"/>
</dbReference>
<dbReference type="InParanoid" id="A0A165CRW9"/>
<dbReference type="PANTHER" id="PTHR47349">
    <property type="entry name" value="CHROMOSOME 8, WHOLE GENOME SHOTGUN SEQUENCE"/>
    <property type="match status" value="1"/>
</dbReference>
<protein>
    <recommendedName>
        <fullName evidence="2">YMC020W-like alpha/beta hydrolase domain-containing protein</fullName>
    </recommendedName>
</protein>
<reference evidence="3 4" key="1">
    <citation type="journal article" date="2016" name="Mol. Biol. Evol.">
        <title>Comparative Genomics of Early-Diverging Mushroom-Forming Fungi Provides Insights into the Origins of Lignocellulose Decay Capabilities.</title>
        <authorList>
            <person name="Nagy L.G."/>
            <person name="Riley R."/>
            <person name="Tritt A."/>
            <person name="Adam C."/>
            <person name="Daum C."/>
            <person name="Floudas D."/>
            <person name="Sun H."/>
            <person name="Yadav J.S."/>
            <person name="Pangilinan J."/>
            <person name="Larsson K.H."/>
            <person name="Matsuura K."/>
            <person name="Barry K."/>
            <person name="Labutti K."/>
            <person name="Kuo R."/>
            <person name="Ohm R.A."/>
            <person name="Bhattacharya S.S."/>
            <person name="Shirouzu T."/>
            <person name="Yoshinaga Y."/>
            <person name="Martin F.M."/>
            <person name="Grigoriev I.V."/>
            <person name="Hibbett D.S."/>
        </authorList>
    </citation>
    <scope>NUCLEOTIDE SEQUENCE [LARGE SCALE GENOMIC DNA]</scope>
    <source>
        <strain evidence="3 4">HHB12733</strain>
    </source>
</reference>
<feature type="domain" description="YMC020W-like alpha/beta hydrolase" evidence="2">
    <location>
        <begin position="573"/>
        <end position="773"/>
    </location>
</feature>